<organism evidence="2 3">
    <name type="scientific">Flavobacterium succinicans</name>
    <dbReference type="NCBI Taxonomy" id="29536"/>
    <lineage>
        <taxon>Bacteria</taxon>
        <taxon>Pseudomonadati</taxon>
        <taxon>Bacteroidota</taxon>
        <taxon>Flavobacteriia</taxon>
        <taxon>Flavobacteriales</taxon>
        <taxon>Flavobacteriaceae</taxon>
        <taxon>Flavobacterium</taxon>
    </lineage>
</organism>
<dbReference type="SUPFAM" id="SSF52540">
    <property type="entry name" value="P-loop containing nucleoside triphosphate hydrolases"/>
    <property type="match status" value="1"/>
</dbReference>
<dbReference type="InterPro" id="IPR003593">
    <property type="entry name" value="AAA+_ATPase"/>
</dbReference>
<dbReference type="Proteomes" id="UP000093807">
    <property type="component" value="Unassembled WGS sequence"/>
</dbReference>
<dbReference type="InterPro" id="IPR041682">
    <property type="entry name" value="AAA_14"/>
</dbReference>
<dbReference type="OrthoDB" id="9778168at2"/>
<dbReference type="AlphaFoldDB" id="A0A199XQR4"/>
<dbReference type="Gene3D" id="3.40.50.300">
    <property type="entry name" value="P-loop containing nucleotide triphosphate hydrolases"/>
    <property type="match status" value="1"/>
</dbReference>
<dbReference type="InterPro" id="IPR027417">
    <property type="entry name" value="P-loop_NTPase"/>
</dbReference>
<dbReference type="PANTHER" id="PTHR43566:SF1">
    <property type="entry name" value="AAA+ ATPASE DOMAIN-CONTAINING PROTEIN"/>
    <property type="match status" value="1"/>
</dbReference>
<dbReference type="InterPro" id="IPR025420">
    <property type="entry name" value="DUF4143"/>
</dbReference>
<dbReference type="RefSeq" id="WP_064715815.1">
    <property type="nucleotide sequence ID" value="NZ_JMTM01000053.1"/>
</dbReference>
<dbReference type="Pfam" id="PF13635">
    <property type="entry name" value="DUF4143"/>
    <property type="match status" value="1"/>
</dbReference>
<name>A0A199XQR4_9FLAO</name>
<reference evidence="2 3" key="1">
    <citation type="submission" date="2016-06" db="EMBL/GenBank/DDBJ databases">
        <title>Draft genome sequence of Flavobacterium succinicans strain DD5b.</title>
        <authorList>
            <person name="Poehlein A."/>
            <person name="Daniel R."/>
            <person name="Simeonova D.D."/>
        </authorList>
    </citation>
    <scope>NUCLEOTIDE SEQUENCE [LARGE SCALE GENOMIC DNA]</scope>
    <source>
        <strain evidence="2 3">DD5b</strain>
    </source>
</reference>
<dbReference type="EMBL" id="JMTM01000053">
    <property type="protein sequence ID" value="OAZ03757.1"/>
    <property type="molecule type" value="Genomic_DNA"/>
</dbReference>
<gene>
    <name evidence="2" type="ORF">FLB_20350</name>
</gene>
<dbReference type="PATRIC" id="fig|29536.5.peg.2125"/>
<dbReference type="Pfam" id="PF13173">
    <property type="entry name" value="AAA_14"/>
    <property type="match status" value="1"/>
</dbReference>
<evidence type="ECO:0000313" key="3">
    <source>
        <dbReference type="Proteomes" id="UP000093807"/>
    </source>
</evidence>
<accession>A0A199XQR4</accession>
<proteinExistence type="predicted"/>
<dbReference type="SMART" id="SM00382">
    <property type="entry name" value="AAA"/>
    <property type="match status" value="1"/>
</dbReference>
<dbReference type="PANTHER" id="PTHR43566">
    <property type="entry name" value="CONSERVED PROTEIN"/>
    <property type="match status" value="1"/>
</dbReference>
<comment type="caution">
    <text evidence="2">The sequence shown here is derived from an EMBL/GenBank/DDBJ whole genome shotgun (WGS) entry which is preliminary data.</text>
</comment>
<feature type="domain" description="AAA+ ATPase" evidence="1">
    <location>
        <begin position="16"/>
        <end position="128"/>
    </location>
</feature>
<evidence type="ECO:0000259" key="1">
    <source>
        <dbReference type="SMART" id="SM00382"/>
    </source>
</evidence>
<sequence length="376" mass="43215">MVTRAQTDYAKARLFKGKALLIFGPRQVGKTTFVQHLVADLDKKTLFLNGDESDVLTLFENPNVTKLKNIIGDNEILVIDEAQRVTNIGIVLKIIVDQIKSVQVIATGSSSFELANKLNEPLTGRKYEMYLFPIVFSEMVTHNGLLEEKRNIEQRLIYGNYPEIISNPVDAKEHIKLIANSYLYKDLFLLDQIAKPVVLQKIVKALALQVGSEVNYNELSKLIQIDNKTVEKYIDLLEKAFVIFKLPAFANNVRNEIKKGKKIYFYDNGIINAVTGNFNGINQRNDIGNLWENYIISERIKYLNIQQEEADCHFWRTTQQQEIDYIEKRNDQLLACEIKWNSAAKYKIPSTFLDNYSNVTTTIVNPTNYEEFLLTK</sequence>
<evidence type="ECO:0000313" key="2">
    <source>
        <dbReference type="EMBL" id="OAZ03757.1"/>
    </source>
</evidence>
<keyword evidence="3" id="KW-1185">Reference proteome</keyword>
<protein>
    <recommendedName>
        <fullName evidence="1">AAA+ ATPase domain-containing protein</fullName>
    </recommendedName>
</protein>